<feature type="transmembrane region" description="Helical" evidence="1">
    <location>
        <begin position="124"/>
        <end position="146"/>
    </location>
</feature>
<sequence length="343" mass="36466">MTATTDLTDRYVIAAARSLPRRQGREFARELEERIRDDIDARIASGDSTPDAAEFDALAALGDPALLAASYADRPPMLIGPRWYAAWKRVLVIIEWSAVPAITGAYLLAQFISGEADAGTIGRTWFVLLTSAIYIAFFTTAIFAAIDRVPTSPEADSVPWTPAFLPAAPVASRTDRRAGLIAKLSWLAVLVGLLVWQQFGPDSWGETDGVLPVLDPALWSFWLPYFLVLTALEAAMAVWLFRSGPTWPIASANLVLALAWAVPSTWLIVTGQLFAPGFVELFEANLDADAQQVLPILLVGGIVAGAVADAIVGFTAAARTSRIASLGLGGIEVDTAAGTGAGV</sequence>
<feature type="transmembrane region" description="Helical" evidence="1">
    <location>
        <begin position="180"/>
        <end position="199"/>
    </location>
</feature>
<reference evidence="3" key="1">
    <citation type="journal article" date="2019" name="Int. J. Syst. Evol. Microbiol.">
        <title>The Global Catalogue of Microorganisms (GCM) 10K type strain sequencing project: providing services to taxonomists for standard genome sequencing and annotation.</title>
        <authorList>
            <consortium name="The Broad Institute Genomics Platform"/>
            <consortium name="The Broad Institute Genome Sequencing Center for Infectious Disease"/>
            <person name="Wu L."/>
            <person name="Ma J."/>
        </authorList>
    </citation>
    <scope>NUCLEOTIDE SEQUENCE [LARGE SCALE GENOMIC DNA]</scope>
    <source>
        <strain evidence="3">JCM 14323</strain>
    </source>
</reference>
<evidence type="ECO:0000256" key="1">
    <source>
        <dbReference type="SAM" id="Phobius"/>
    </source>
</evidence>
<accession>A0ABP4ZCF4</accession>
<keyword evidence="3" id="KW-1185">Reference proteome</keyword>
<keyword evidence="1" id="KW-1133">Transmembrane helix</keyword>
<name>A0ABP4ZCF4_9MICO</name>
<feature type="transmembrane region" description="Helical" evidence="1">
    <location>
        <begin position="253"/>
        <end position="274"/>
    </location>
</feature>
<protein>
    <submittedName>
        <fullName evidence="2">Permease prefix domain 1-containing protein</fullName>
    </submittedName>
</protein>
<dbReference type="RefSeq" id="WP_157426476.1">
    <property type="nucleotide sequence ID" value="NZ_BAAANK010000017.1"/>
</dbReference>
<feature type="transmembrane region" description="Helical" evidence="1">
    <location>
        <begin position="219"/>
        <end position="241"/>
    </location>
</feature>
<comment type="caution">
    <text evidence="2">The sequence shown here is derived from an EMBL/GenBank/DDBJ whole genome shotgun (WGS) entry which is preliminary data.</text>
</comment>
<keyword evidence="1" id="KW-0472">Membrane</keyword>
<keyword evidence="1" id="KW-0812">Transmembrane</keyword>
<feature type="transmembrane region" description="Helical" evidence="1">
    <location>
        <begin position="90"/>
        <end position="112"/>
    </location>
</feature>
<evidence type="ECO:0000313" key="2">
    <source>
        <dbReference type="EMBL" id="GAA1847523.1"/>
    </source>
</evidence>
<feature type="transmembrane region" description="Helical" evidence="1">
    <location>
        <begin position="294"/>
        <end position="318"/>
    </location>
</feature>
<dbReference type="Proteomes" id="UP001501746">
    <property type="component" value="Unassembled WGS sequence"/>
</dbReference>
<proteinExistence type="predicted"/>
<dbReference type="EMBL" id="BAAANK010000017">
    <property type="protein sequence ID" value="GAA1847523.1"/>
    <property type="molecule type" value="Genomic_DNA"/>
</dbReference>
<organism evidence="2 3">
    <name type="scientific">Agromyces salentinus</name>
    <dbReference type="NCBI Taxonomy" id="269421"/>
    <lineage>
        <taxon>Bacteria</taxon>
        <taxon>Bacillati</taxon>
        <taxon>Actinomycetota</taxon>
        <taxon>Actinomycetes</taxon>
        <taxon>Micrococcales</taxon>
        <taxon>Microbacteriaceae</taxon>
        <taxon>Agromyces</taxon>
    </lineage>
</organism>
<evidence type="ECO:0000313" key="3">
    <source>
        <dbReference type="Proteomes" id="UP001501746"/>
    </source>
</evidence>
<gene>
    <name evidence="2" type="ORF">GCM10009750_37430</name>
</gene>